<reference evidence="1" key="1">
    <citation type="journal article" date="2015" name="Nature">
        <title>Complex archaea that bridge the gap between prokaryotes and eukaryotes.</title>
        <authorList>
            <person name="Spang A."/>
            <person name="Saw J.H."/>
            <person name="Jorgensen S.L."/>
            <person name="Zaremba-Niedzwiedzka K."/>
            <person name="Martijn J."/>
            <person name="Lind A.E."/>
            <person name="van Eijk R."/>
            <person name="Schleper C."/>
            <person name="Guy L."/>
            <person name="Ettema T.J."/>
        </authorList>
    </citation>
    <scope>NUCLEOTIDE SEQUENCE</scope>
</reference>
<evidence type="ECO:0000313" key="1">
    <source>
        <dbReference type="EMBL" id="KKK84649.1"/>
    </source>
</evidence>
<dbReference type="InterPro" id="IPR021739">
    <property type="entry name" value="SaV-like"/>
</dbReference>
<proteinExistence type="predicted"/>
<feature type="non-terminal residue" evidence="1">
    <location>
        <position position="40"/>
    </location>
</feature>
<dbReference type="AlphaFoldDB" id="A0A0F9B1X1"/>
<dbReference type="Pfam" id="PF11753">
    <property type="entry name" value="DUF3310"/>
    <property type="match status" value="1"/>
</dbReference>
<gene>
    <name evidence="1" type="ORF">LCGC14_2781220</name>
</gene>
<sequence length="40" mass="4506">MIKTKSTDTCVDPETKEDMVNQPSHYNYGGIECIDAIRAM</sequence>
<dbReference type="EMBL" id="LAZR01051676">
    <property type="protein sequence ID" value="KKK84649.1"/>
    <property type="molecule type" value="Genomic_DNA"/>
</dbReference>
<name>A0A0F9B1X1_9ZZZZ</name>
<accession>A0A0F9B1X1</accession>
<organism evidence="1">
    <name type="scientific">marine sediment metagenome</name>
    <dbReference type="NCBI Taxonomy" id="412755"/>
    <lineage>
        <taxon>unclassified sequences</taxon>
        <taxon>metagenomes</taxon>
        <taxon>ecological metagenomes</taxon>
    </lineage>
</organism>
<comment type="caution">
    <text evidence="1">The sequence shown here is derived from an EMBL/GenBank/DDBJ whole genome shotgun (WGS) entry which is preliminary data.</text>
</comment>
<protein>
    <submittedName>
        <fullName evidence="1">Uncharacterized protein</fullName>
    </submittedName>
</protein>